<accession>A0A433HCG5</accession>
<feature type="chain" id="PRO_5038619058" evidence="2">
    <location>
        <begin position="20"/>
        <end position="177"/>
    </location>
</feature>
<sequence>MKYAVIASAVMALSITGCATNGNDDGRNNIGRDTSNVNERVDQNTRNVGDDNRNGVNDFDTRQLSNRQGDLNSADDAVNRVEDIKNVKRATVITTDNNAYVAATLDEGTKLTKGLEDKIANAVRKGDNSVDRVYVSTNPDFIDRMDGYANDIQNGNPVRGLADEFGETVRRVFPDAR</sequence>
<evidence type="ECO:0000256" key="2">
    <source>
        <dbReference type="SAM" id="SignalP"/>
    </source>
</evidence>
<evidence type="ECO:0000313" key="4">
    <source>
        <dbReference type="Proteomes" id="UP000267430"/>
    </source>
</evidence>
<dbReference type="OrthoDB" id="1707228at2"/>
<dbReference type="InterPro" id="IPR019076">
    <property type="entry name" value="Spore_lipoprot_YhcN/YlaJ-like"/>
</dbReference>
<comment type="caution">
    <text evidence="3">The sequence shown here is derived from an EMBL/GenBank/DDBJ whole genome shotgun (WGS) entry which is preliminary data.</text>
</comment>
<dbReference type="RefSeq" id="WP_126866830.1">
    <property type="nucleotide sequence ID" value="NZ_JAUSTX010000010.1"/>
</dbReference>
<dbReference type="InterPro" id="IPR014247">
    <property type="entry name" value="Spore_lipoprot_YhcN/YlaJ"/>
</dbReference>
<name>A0A433HCG5_9BACI</name>
<gene>
    <name evidence="3" type="ORF">ELQ35_19395</name>
</gene>
<protein>
    <submittedName>
        <fullName evidence="3">YhcN/YlaJ family sporulation lipoprotein</fullName>
    </submittedName>
</protein>
<keyword evidence="4" id="KW-1185">Reference proteome</keyword>
<dbReference type="PROSITE" id="PS51257">
    <property type="entry name" value="PROKAR_LIPOPROTEIN"/>
    <property type="match status" value="1"/>
</dbReference>
<organism evidence="3 4">
    <name type="scientific">Peribacillus cavernae</name>
    <dbReference type="NCBI Taxonomy" id="1674310"/>
    <lineage>
        <taxon>Bacteria</taxon>
        <taxon>Bacillati</taxon>
        <taxon>Bacillota</taxon>
        <taxon>Bacilli</taxon>
        <taxon>Bacillales</taxon>
        <taxon>Bacillaceae</taxon>
        <taxon>Peribacillus</taxon>
    </lineage>
</organism>
<feature type="compositionally biased region" description="Polar residues" evidence="1">
    <location>
        <begin position="62"/>
        <end position="71"/>
    </location>
</feature>
<evidence type="ECO:0000256" key="1">
    <source>
        <dbReference type="SAM" id="MobiDB-lite"/>
    </source>
</evidence>
<keyword evidence="2" id="KW-0732">Signal</keyword>
<evidence type="ECO:0000313" key="3">
    <source>
        <dbReference type="EMBL" id="RUQ25977.1"/>
    </source>
</evidence>
<reference evidence="3 4" key="1">
    <citation type="submission" date="2018-12" db="EMBL/GenBank/DDBJ databases">
        <title>Bacillus chawlae sp. nov., Bacillus glennii sp. nov., and Bacillus saganii sp. nov. Isolated from the Vehicle Assembly Building at Kennedy Space Center where the Viking Spacecraft were Assembled.</title>
        <authorList>
            <person name="Seuylemezian A."/>
            <person name="Vaishampayan P."/>
        </authorList>
    </citation>
    <scope>NUCLEOTIDE SEQUENCE [LARGE SCALE GENOMIC DNA]</scope>
    <source>
        <strain evidence="3 4">L5</strain>
    </source>
</reference>
<proteinExistence type="predicted"/>
<dbReference type="Pfam" id="PF09580">
    <property type="entry name" value="Spore_YhcN_YlaJ"/>
    <property type="match status" value="1"/>
</dbReference>
<dbReference type="NCBIfam" id="TIGR02898">
    <property type="entry name" value="spore_YhcN_YlaJ"/>
    <property type="match status" value="1"/>
</dbReference>
<dbReference type="GO" id="GO:0030435">
    <property type="term" value="P:sporulation resulting in formation of a cellular spore"/>
    <property type="evidence" value="ECO:0007669"/>
    <property type="project" value="InterPro"/>
</dbReference>
<keyword evidence="3" id="KW-0449">Lipoprotein</keyword>
<dbReference type="Proteomes" id="UP000267430">
    <property type="component" value="Unassembled WGS sequence"/>
</dbReference>
<feature type="compositionally biased region" description="Basic and acidic residues" evidence="1">
    <location>
        <begin position="43"/>
        <end position="53"/>
    </location>
</feature>
<feature type="region of interest" description="Disordered" evidence="1">
    <location>
        <begin position="43"/>
        <end position="71"/>
    </location>
</feature>
<feature type="signal peptide" evidence="2">
    <location>
        <begin position="1"/>
        <end position="19"/>
    </location>
</feature>
<dbReference type="EMBL" id="RYZZ01000037">
    <property type="protein sequence ID" value="RUQ25977.1"/>
    <property type="molecule type" value="Genomic_DNA"/>
</dbReference>
<dbReference type="AlphaFoldDB" id="A0A433HCG5"/>